<dbReference type="InterPro" id="IPR036962">
    <property type="entry name" value="Glyco_hydro_3_N_sf"/>
</dbReference>
<proteinExistence type="predicted"/>
<evidence type="ECO:0000259" key="2">
    <source>
        <dbReference type="SMART" id="SM01217"/>
    </source>
</evidence>
<dbReference type="InterPro" id="IPR026891">
    <property type="entry name" value="Fn3-like"/>
</dbReference>
<dbReference type="Gene3D" id="3.40.50.1700">
    <property type="entry name" value="Glycoside hydrolase family 3 C-terminal domain"/>
    <property type="match status" value="1"/>
</dbReference>
<dbReference type="InterPro" id="IPR051915">
    <property type="entry name" value="Cellulose_Degrad_GH3"/>
</dbReference>
<accession>A0ABV8VQA2</accession>
<dbReference type="RefSeq" id="WP_390195425.1">
    <property type="nucleotide sequence ID" value="NZ_JBHSDV010000001.1"/>
</dbReference>
<dbReference type="Gene3D" id="2.60.40.10">
    <property type="entry name" value="Immunoglobulins"/>
    <property type="match status" value="1"/>
</dbReference>
<dbReference type="EMBL" id="JBHSDV010000001">
    <property type="protein sequence ID" value="MFC4386647.1"/>
    <property type="molecule type" value="Genomic_DNA"/>
</dbReference>
<dbReference type="Pfam" id="PF01915">
    <property type="entry name" value="Glyco_hydro_3_C"/>
    <property type="match status" value="1"/>
</dbReference>
<dbReference type="InterPro" id="IPR002772">
    <property type="entry name" value="Glyco_hydro_3_C"/>
</dbReference>
<name>A0ABV8VQA2_9BACI</name>
<dbReference type="SUPFAM" id="SSF52279">
    <property type="entry name" value="Beta-D-glucan exohydrolase, C-terminal domain"/>
    <property type="match status" value="1"/>
</dbReference>
<dbReference type="InterPro" id="IPR001764">
    <property type="entry name" value="Glyco_hydro_3_N"/>
</dbReference>
<dbReference type="SMART" id="SM01217">
    <property type="entry name" value="Fn3_like"/>
    <property type="match status" value="1"/>
</dbReference>
<comment type="caution">
    <text evidence="3">The sequence shown here is derived from an EMBL/GenBank/DDBJ whole genome shotgun (WGS) entry which is preliminary data.</text>
</comment>
<evidence type="ECO:0000313" key="4">
    <source>
        <dbReference type="Proteomes" id="UP001595880"/>
    </source>
</evidence>
<sequence length="751" mass="82833">MIAQQVEQLLKKMTLKEKVGQLNQKLYGWQVYKRNGDTYELTDMFKQHVEEFQGVGALYGLFRADPWSGVHFGNGIPVEDSLIVTNLVQQYVKENTRLGIPVLFSEECPHGHQALDSTVFPTNIGAGATWNPELQRKVSEYVSTELKEKGVHLGLVSTLDIARDPRWGRTEECFSEDPYLSARMTEAVVKGMQGEKEDKKEVIAVLKHFAAQGSAVGGHNAGPALIGERELREIHIPAMKAGIEAGALACMAAYNEIDGVPCHANSFLLTKLLREELGFEGFVMADGVALERLLHLTGDKELAAKYALEAGVDLSLWDDIYTQIESAVANGVIKEETVDIAVSRILSIKYMLGLFSNEKETTNQIKADREEGKELNLAVARESITLLKNKDSILPLSKQKQTIAVIGPNADNVYNLLGDYTPPQREGAVVTIKEGIVDIAGRDADVLYTKGCDLRTTDKSGFDRAKEIAEEADVVVVALGGSSAREFGMTFHANGAVVNTGNAEMDSGENIDVLDLDLGGVQEDLVKELAAIGKPMIGVFIQGRPHSLANIEEDLDAILIGWYPGQQGGRAIAEILFGEVNPSGRLPISIPSHTGQLPVYYNYKDSGGMRDYYDGVGEAMYPFGYGLSYSTFDYQFDLDEPIHTTKEKLRNGEKVKVEVQVTNEGPYDGNVVMQLYCRDVQSSVTQRIKELKDFQKVWLHAGETKHISLTLDEQDLAIWNIRMEQVLEKGTVILMVGDSPDKLIEKELLID</sequence>
<protein>
    <submittedName>
        <fullName evidence="3">Glycoside hydrolase family 3 N-terminal domain-containing protein</fullName>
    </submittedName>
</protein>
<dbReference type="Pfam" id="PF14310">
    <property type="entry name" value="Fn3-like"/>
    <property type="match status" value="1"/>
</dbReference>
<gene>
    <name evidence="3" type="ORF">ACFOZ1_02380</name>
</gene>
<dbReference type="InterPro" id="IPR013783">
    <property type="entry name" value="Ig-like_fold"/>
</dbReference>
<dbReference type="PRINTS" id="PR00133">
    <property type="entry name" value="GLHYDRLASE3"/>
</dbReference>
<evidence type="ECO:0000256" key="1">
    <source>
        <dbReference type="ARBA" id="ARBA00022801"/>
    </source>
</evidence>
<dbReference type="InterPro" id="IPR017853">
    <property type="entry name" value="GH"/>
</dbReference>
<reference evidence="4" key="1">
    <citation type="journal article" date="2019" name="Int. J. Syst. Evol. Microbiol.">
        <title>The Global Catalogue of Microorganisms (GCM) 10K type strain sequencing project: providing services to taxonomists for standard genome sequencing and annotation.</title>
        <authorList>
            <consortium name="The Broad Institute Genomics Platform"/>
            <consortium name="The Broad Institute Genome Sequencing Center for Infectious Disease"/>
            <person name="Wu L."/>
            <person name="Ma J."/>
        </authorList>
    </citation>
    <scope>NUCLEOTIDE SEQUENCE [LARGE SCALE GENOMIC DNA]</scope>
    <source>
        <strain evidence="4">KACC 14058</strain>
    </source>
</reference>
<keyword evidence="1 3" id="KW-0378">Hydrolase</keyword>
<dbReference type="Gene3D" id="3.20.20.300">
    <property type="entry name" value="Glycoside hydrolase, family 3, N-terminal domain"/>
    <property type="match status" value="1"/>
</dbReference>
<evidence type="ECO:0000313" key="3">
    <source>
        <dbReference type="EMBL" id="MFC4386647.1"/>
    </source>
</evidence>
<dbReference type="InterPro" id="IPR036881">
    <property type="entry name" value="Glyco_hydro_3_C_sf"/>
</dbReference>
<organism evidence="3 4">
    <name type="scientific">Gracilibacillus marinus</name>
    <dbReference type="NCBI Taxonomy" id="630535"/>
    <lineage>
        <taxon>Bacteria</taxon>
        <taxon>Bacillati</taxon>
        <taxon>Bacillota</taxon>
        <taxon>Bacilli</taxon>
        <taxon>Bacillales</taxon>
        <taxon>Bacillaceae</taxon>
        <taxon>Gracilibacillus</taxon>
    </lineage>
</organism>
<dbReference type="PANTHER" id="PTHR30620:SF123">
    <property type="entry name" value="BETA-XYLOSIDASE"/>
    <property type="match status" value="1"/>
</dbReference>
<dbReference type="GO" id="GO:0016787">
    <property type="term" value="F:hydrolase activity"/>
    <property type="evidence" value="ECO:0007669"/>
    <property type="project" value="UniProtKB-KW"/>
</dbReference>
<feature type="domain" description="Fibronectin type III-like" evidence="2">
    <location>
        <begin position="671"/>
        <end position="740"/>
    </location>
</feature>
<dbReference type="PANTHER" id="PTHR30620">
    <property type="entry name" value="PERIPLASMIC BETA-GLUCOSIDASE-RELATED"/>
    <property type="match status" value="1"/>
</dbReference>
<keyword evidence="4" id="KW-1185">Reference proteome</keyword>
<dbReference type="SUPFAM" id="SSF51445">
    <property type="entry name" value="(Trans)glycosidases"/>
    <property type="match status" value="1"/>
</dbReference>
<dbReference type="Pfam" id="PF00933">
    <property type="entry name" value="Glyco_hydro_3"/>
    <property type="match status" value="1"/>
</dbReference>
<dbReference type="Proteomes" id="UP001595880">
    <property type="component" value="Unassembled WGS sequence"/>
</dbReference>